<evidence type="ECO:0000256" key="1">
    <source>
        <dbReference type="SAM" id="Phobius"/>
    </source>
</evidence>
<dbReference type="GO" id="GO:0003254">
    <property type="term" value="P:regulation of membrane depolarization"/>
    <property type="evidence" value="ECO:0007669"/>
    <property type="project" value="TreeGrafter"/>
</dbReference>
<dbReference type="PANTHER" id="PTHR45689:SF14">
    <property type="entry name" value="CYCLIC NUCLEOTIDE-GATED CATION CHANNEL SUBUNIT A-LIKE PROTEIN"/>
    <property type="match status" value="1"/>
</dbReference>
<protein>
    <recommendedName>
        <fullName evidence="4">Ion transport domain-containing protein</fullName>
    </recommendedName>
</protein>
<evidence type="ECO:0008006" key="4">
    <source>
        <dbReference type="Google" id="ProtNLM"/>
    </source>
</evidence>
<evidence type="ECO:0000313" key="3">
    <source>
        <dbReference type="Proteomes" id="UP000410492"/>
    </source>
</evidence>
<feature type="non-terminal residue" evidence="2">
    <location>
        <position position="389"/>
    </location>
</feature>
<feature type="transmembrane region" description="Helical" evidence="1">
    <location>
        <begin position="116"/>
        <end position="135"/>
    </location>
</feature>
<sequence>MSVQNLLHVCTLQDPRQFNLTLGERLKTKWLDLVCISADSPLSKKYFKSNEELKTEKEKQINSKHPYYIHPLSKFRAMYEVYLIFFISLMIFSKLTEHGFSRSRMEFFPRHREVSVCLDVLCLLDIGMNFFTGYITSRGAVEMDARKIARNYIMGPYFICDLLSSTPRQLWYFFMTPRQIREMLYILGIINMLCCLRLIRLITLIQVIYRAEEYFQLKMKNVLFLVCSVIIMLVLVHFFTCMQFGVSRTVRVYFVPVGERRYDSWVYSNNIYNSSFHVRYQHGFFKSSGYLLGIKLKFYEHKLPEEYALAIITYMTGKILLAIVWVIFAISILNARKMEIKYQEIINQVSCYMSQRGVSATLRNRMMQFYKFLYQKEYFKEKDVLAVLP</sequence>
<dbReference type="GO" id="GO:0005249">
    <property type="term" value="F:voltage-gated potassium channel activity"/>
    <property type="evidence" value="ECO:0007669"/>
    <property type="project" value="TreeGrafter"/>
</dbReference>
<feature type="transmembrane region" description="Helical" evidence="1">
    <location>
        <begin position="77"/>
        <end position="95"/>
    </location>
</feature>
<dbReference type="Proteomes" id="UP000410492">
    <property type="component" value="Unassembled WGS sequence"/>
</dbReference>
<dbReference type="AlphaFoldDB" id="A0A653D5F3"/>
<gene>
    <name evidence="2" type="ORF">CALMAC_LOCUS14581</name>
</gene>
<keyword evidence="1" id="KW-1133">Transmembrane helix</keyword>
<dbReference type="GO" id="GO:0098855">
    <property type="term" value="C:HCN channel complex"/>
    <property type="evidence" value="ECO:0007669"/>
    <property type="project" value="TreeGrafter"/>
</dbReference>
<evidence type="ECO:0000313" key="2">
    <source>
        <dbReference type="EMBL" id="VEN55390.1"/>
    </source>
</evidence>
<accession>A0A653D5F3</accession>
<reference evidence="2 3" key="1">
    <citation type="submission" date="2019-01" db="EMBL/GenBank/DDBJ databases">
        <authorList>
            <person name="Sayadi A."/>
        </authorList>
    </citation>
    <scope>NUCLEOTIDE SEQUENCE [LARGE SCALE GENOMIC DNA]</scope>
</reference>
<dbReference type="Gene3D" id="1.10.287.630">
    <property type="entry name" value="Helix hairpin bin"/>
    <property type="match status" value="1"/>
</dbReference>
<feature type="transmembrane region" description="Helical" evidence="1">
    <location>
        <begin position="307"/>
        <end position="333"/>
    </location>
</feature>
<proteinExistence type="predicted"/>
<name>A0A653D5F3_CALMS</name>
<dbReference type="InterPro" id="IPR051413">
    <property type="entry name" value="K/Na_HCN_channel"/>
</dbReference>
<keyword evidence="3" id="KW-1185">Reference proteome</keyword>
<dbReference type="OrthoDB" id="2021138at2759"/>
<keyword evidence="1" id="KW-0472">Membrane</keyword>
<organism evidence="2 3">
    <name type="scientific">Callosobruchus maculatus</name>
    <name type="common">Southern cowpea weevil</name>
    <name type="synonym">Pulse bruchid</name>
    <dbReference type="NCBI Taxonomy" id="64391"/>
    <lineage>
        <taxon>Eukaryota</taxon>
        <taxon>Metazoa</taxon>
        <taxon>Ecdysozoa</taxon>
        <taxon>Arthropoda</taxon>
        <taxon>Hexapoda</taxon>
        <taxon>Insecta</taxon>
        <taxon>Pterygota</taxon>
        <taxon>Neoptera</taxon>
        <taxon>Endopterygota</taxon>
        <taxon>Coleoptera</taxon>
        <taxon>Polyphaga</taxon>
        <taxon>Cucujiformia</taxon>
        <taxon>Chrysomeloidea</taxon>
        <taxon>Chrysomelidae</taxon>
        <taxon>Bruchinae</taxon>
        <taxon>Bruchini</taxon>
        <taxon>Callosobruchus</taxon>
    </lineage>
</organism>
<dbReference type="GO" id="GO:0035725">
    <property type="term" value="P:sodium ion transmembrane transport"/>
    <property type="evidence" value="ECO:0007669"/>
    <property type="project" value="TreeGrafter"/>
</dbReference>
<dbReference type="PANTHER" id="PTHR45689">
    <property type="entry name" value="I[[H]] CHANNEL, ISOFORM E"/>
    <property type="match status" value="1"/>
</dbReference>
<feature type="transmembrane region" description="Helical" evidence="1">
    <location>
        <begin position="221"/>
        <end position="246"/>
    </location>
</feature>
<keyword evidence="1" id="KW-0812">Transmembrane</keyword>
<dbReference type="EMBL" id="CAACVG010010261">
    <property type="protein sequence ID" value="VEN55390.1"/>
    <property type="molecule type" value="Genomic_DNA"/>
</dbReference>
<feature type="transmembrane region" description="Helical" evidence="1">
    <location>
        <begin position="183"/>
        <end position="209"/>
    </location>
</feature>